<dbReference type="PANTHER" id="PTHR42912">
    <property type="entry name" value="METHYLTRANSFERASE"/>
    <property type="match status" value="1"/>
</dbReference>
<evidence type="ECO:0000259" key="1">
    <source>
        <dbReference type="Pfam" id="PF08241"/>
    </source>
</evidence>
<name>E1RJK9_METP4</name>
<feature type="domain" description="Methyltransferase type 11" evidence="1">
    <location>
        <begin position="55"/>
        <end position="149"/>
    </location>
</feature>
<evidence type="ECO:0000313" key="2">
    <source>
        <dbReference type="EMBL" id="ADN35656.1"/>
    </source>
</evidence>
<evidence type="ECO:0000313" key="3">
    <source>
        <dbReference type="Proteomes" id="UP000006565"/>
    </source>
</evidence>
<dbReference type="SUPFAM" id="SSF53335">
    <property type="entry name" value="S-adenosyl-L-methionine-dependent methyltransferases"/>
    <property type="match status" value="1"/>
</dbReference>
<dbReference type="CDD" id="cd02440">
    <property type="entry name" value="AdoMet_MTases"/>
    <property type="match status" value="1"/>
</dbReference>
<protein>
    <submittedName>
        <fullName evidence="2">Methyltransferase type 11</fullName>
    </submittedName>
</protein>
<dbReference type="HOGENOM" id="CLU_037990_4_0_2"/>
<dbReference type="STRING" id="679926.Mpet_0888"/>
<dbReference type="KEGG" id="mpi:Mpet_0888"/>
<dbReference type="GO" id="GO:0032259">
    <property type="term" value="P:methylation"/>
    <property type="evidence" value="ECO:0007669"/>
    <property type="project" value="UniProtKB-KW"/>
</dbReference>
<dbReference type="Pfam" id="PF08241">
    <property type="entry name" value="Methyltransf_11"/>
    <property type="match status" value="1"/>
</dbReference>
<reference evidence="2 3" key="1">
    <citation type="journal article" date="2010" name="Stand. Genomic Sci.">
        <title>Complete genome sequence of Methanoplanus petrolearius type strain (SEBR 4847).</title>
        <authorList>
            <person name="Brambilla E."/>
            <person name="Djao O.D."/>
            <person name="Daligault H."/>
            <person name="Lapidus A."/>
            <person name="Lucas S."/>
            <person name="Hammon N."/>
            <person name="Nolan M."/>
            <person name="Tice H."/>
            <person name="Cheng J.F."/>
            <person name="Han C."/>
            <person name="Tapia R."/>
            <person name="Goodwin L."/>
            <person name="Pitluck S."/>
            <person name="Liolios K."/>
            <person name="Ivanova N."/>
            <person name="Mavromatis K."/>
            <person name="Mikhailova N."/>
            <person name="Pati A."/>
            <person name="Chen A."/>
            <person name="Palaniappan K."/>
            <person name="Land M."/>
            <person name="Hauser L."/>
            <person name="Chang Y.J."/>
            <person name="Jeffries C.D."/>
            <person name="Rohde M."/>
            <person name="Spring S."/>
            <person name="Sikorski J."/>
            <person name="Goker M."/>
            <person name="Woyke T."/>
            <person name="Bristow J."/>
            <person name="Eisen J.A."/>
            <person name="Markowitz V."/>
            <person name="Hugenholtz P."/>
            <person name="Kyrpides N.C."/>
            <person name="Klenk H.P."/>
        </authorList>
    </citation>
    <scope>NUCLEOTIDE SEQUENCE [LARGE SCALE GENOMIC DNA]</scope>
    <source>
        <strain evidence="3">DSM 11571 / OCM 486 / SEBR 4847</strain>
    </source>
</reference>
<keyword evidence="2" id="KW-0808">Transferase</keyword>
<dbReference type="GO" id="GO:0008757">
    <property type="term" value="F:S-adenosylmethionine-dependent methyltransferase activity"/>
    <property type="evidence" value="ECO:0007669"/>
    <property type="project" value="InterPro"/>
</dbReference>
<dbReference type="InterPro" id="IPR029063">
    <property type="entry name" value="SAM-dependent_MTases_sf"/>
</dbReference>
<keyword evidence="2" id="KW-0489">Methyltransferase</keyword>
<gene>
    <name evidence="2" type="ordered locus">Mpet_0888</name>
</gene>
<organism evidence="2 3">
    <name type="scientific">Methanolacinia petrolearia (strain DSM 11571 / OCM 486 / SEBR 4847)</name>
    <name type="common">Methanoplanus petrolearius</name>
    <dbReference type="NCBI Taxonomy" id="679926"/>
    <lineage>
        <taxon>Archaea</taxon>
        <taxon>Methanobacteriati</taxon>
        <taxon>Methanobacteriota</taxon>
        <taxon>Stenosarchaea group</taxon>
        <taxon>Methanomicrobia</taxon>
        <taxon>Methanomicrobiales</taxon>
        <taxon>Methanomicrobiaceae</taxon>
        <taxon>Methanolacinia</taxon>
    </lineage>
</organism>
<dbReference type="Proteomes" id="UP000006565">
    <property type="component" value="Chromosome"/>
</dbReference>
<proteinExistence type="predicted"/>
<dbReference type="InterPro" id="IPR050508">
    <property type="entry name" value="Methyltransf_Superfamily"/>
</dbReference>
<dbReference type="InterPro" id="IPR013216">
    <property type="entry name" value="Methyltransf_11"/>
</dbReference>
<dbReference type="PANTHER" id="PTHR42912:SF80">
    <property type="entry name" value="METHYLTRANSFERASE DOMAIN-CONTAINING PROTEIN"/>
    <property type="match status" value="1"/>
</dbReference>
<dbReference type="eggNOG" id="arCOG03526">
    <property type="taxonomic scope" value="Archaea"/>
</dbReference>
<dbReference type="Gene3D" id="3.40.50.150">
    <property type="entry name" value="Vaccinia Virus protein VP39"/>
    <property type="match status" value="1"/>
</dbReference>
<dbReference type="AlphaFoldDB" id="E1RJK9"/>
<keyword evidence="3" id="KW-1185">Reference proteome</keyword>
<accession>E1RJK9</accession>
<dbReference type="EMBL" id="CP002117">
    <property type="protein sequence ID" value="ADN35656.1"/>
    <property type="molecule type" value="Genomic_DNA"/>
</dbReference>
<sequence>MNKMTDYKEKIADYWNWRSTTYHEEFSDLIKEEMEVWKKTLSEYIPEGKTIRAAEIGTGPGVLALALADLGHSATGVDLSEEMIKKAANRAEELGIDAKFMQGDAENLSLDDGAYDLVISKYLMWTLPHPEKFLEECRRILSPGGTLVLIDGVWFNEADKEPEPDSETYFEECYQDIKEALPLCKGNTADKVTEIAAELGFSDASWQSLSDYDKFLREHSSPEDYAASYLAPPYIIYARKPC</sequence>